<dbReference type="Pfam" id="PF00400">
    <property type="entry name" value="WD40"/>
    <property type="match status" value="3"/>
</dbReference>
<dbReference type="SUPFAM" id="SSF53335">
    <property type="entry name" value="S-adenosyl-L-methionine-dependent methyltransferases"/>
    <property type="match status" value="1"/>
</dbReference>
<dbReference type="InterPro" id="IPR001680">
    <property type="entry name" value="WD40_rpt"/>
</dbReference>
<name>A0A1V9ZQ35_9STRA</name>
<dbReference type="Pfam" id="PF12265">
    <property type="entry name" value="CAF1C_H4-bd"/>
    <property type="match status" value="1"/>
</dbReference>
<dbReference type="InterPro" id="IPR041698">
    <property type="entry name" value="Methyltransf_25"/>
</dbReference>
<proteinExistence type="predicted"/>
<evidence type="ECO:0000256" key="2">
    <source>
        <dbReference type="ARBA" id="ARBA00022737"/>
    </source>
</evidence>
<keyword evidence="2" id="KW-0677">Repeat</keyword>
<dbReference type="PRINTS" id="PR00320">
    <property type="entry name" value="GPROTEINBRPT"/>
</dbReference>
<feature type="region of interest" description="Disordered" evidence="5">
    <location>
        <begin position="326"/>
        <end position="364"/>
    </location>
</feature>
<evidence type="ECO:0000256" key="1">
    <source>
        <dbReference type="ARBA" id="ARBA00022574"/>
    </source>
</evidence>
<dbReference type="Gene3D" id="3.40.50.150">
    <property type="entry name" value="Vaccinia Virus protein VP39"/>
    <property type="match status" value="1"/>
</dbReference>
<keyword evidence="10" id="KW-1185">Reference proteome</keyword>
<organism evidence="9 10">
    <name type="scientific">Thraustotheca clavata</name>
    <dbReference type="NCBI Taxonomy" id="74557"/>
    <lineage>
        <taxon>Eukaryota</taxon>
        <taxon>Sar</taxon>
        <taxon>Stramenopiles</taxon>
        <taxon>Oomycota</taxon>
        <taxon>Saprolegniomycetes</taxon>
        <taxon>Saprolegniales</taxon>
        <taxon>Achlyaceae</taxon>
        <taxon>Thraustotheca</taxon>
    </lineage>
</organism>
<accession>A0A1V9ZQ35</accession>
<reference evidence="9 10" key="1">
    <citation type="journal article" date="2014" name="Genome Biol. Evol.">
        <title>The secreted proteins of Achlya hypogyna and Thraustotheca clavata identify the ancestral oomycete secretome and reveal gene acquisitions by horizontal gene transfer.</title>
        <authorList>
            <person name="Misner I."/>
            <person name="Blouin N."/>
            <person name="Leonard G."/>
            <person name="Richards T.A."/>
            <person name="Lane C.E."/>
        </authorList>
    </citation>
    <scope>NUCLEOTIDE SEQUENCE [LARGE SCALE GENOMIC DNA]</scope>
    <source>
        <strain evidence="9 10">ATCC 34112</strain>
    </source>
</reference>
<dbReference type="Gene3D" id="2.130.10.10">
    <property type="entry name" value="YVTN repeat-like/Quinoprotein amine dehydrogenase"/>
    <property type="match status" value="1"/>
</dbReference>
<feature type="domain" description="Histone-binding protein RBBP4-like N-terminal" evidence="7">
    <location>
        <begin position="257"/>
        <end position="325"/>
    </location>
</feature>
<dbReference type="SMART" id="SM00320">
    <property type="entry name" value="WD40"/>
    <property type="match status" value="6"/>
</dbReference>
<gene>
    <name evidence="9" type="ORF">THRCLA_06216</name>
</gene>
<dbReference type="PROSITE" id="PS50082">
    <property type="entry name" value="WD_REPEATS_2"/>
    <property type="match status" value="3"/>
</dbReference>
<dbReference type="InterPro" id="IPR015943">
    <property type="entry name" value="WD40/YVTN_repeat-like_dom_sf"/>
</dbReference>
<dbReference type="EMBL" id="JNBS01001749">
    <property type="protein sequence ID" value="OQS00124.1"/>
    <property type="molecule type" value="Genomic_DNA"/>
</dbReference>
<dbReference type="InterPro" id="IPR036322">
    <property type="entry name" value="WD40_repeat_dom_sf"/>
</dbReference>
<feature type="repeat" description="WD" evidence="4">
    <location>
        <begin position="554"/>
        <end position="596"/>
    </location>
</feature>
<feature type="repeat" description="WD" evidence="4">
    <location>
        <begin position="505"/>
        <end position="538"/>
    </location>
</feature>
<evidence type="ECO:0000313" key="10">
    <source>
        <dbReference type="Proteomes" id="UP000243217"/>
    </source>
</evidence>
<feature type="compositionally biased region" description="Acidic residues" evidence="5">
    <location>
        <begin position="332"/>
        <end position="350"/>
    </location>
</feature>
<feature type="repeat" description="WD" evidence="4">
    <location>
        <begin position="461"/>
        <end position="503"/>
    </location>
</feature>
<evidence type="ECO:0000256" key="6">
    <source>
        <dbReference type="SAM" id="Phobius"/>
    </source>
</evidence>
<dbReference type="GO" id="GO:0042254">
    <property type="term" value="P:ribosome biogenesis"/>
    <property type="evidence" value="ECO:0007669"/>
    <property type="project" value="TreeGrafter"/>
</dbReference>
<feature type="transmembrane region" description="Helical" evidence="6">
    <location>
        <begin position="6"/>
        <end position="26"/>
    </location>
</feature>
<dbReference type="PROSITE" id="PS50294">
    <property type="entry name" value="WD_REPEATS_REGION"/>
    <property type="match status" value="3"/>
</dbReference>
<feature type="domain" description="Methyltransferase" evidence="8">
    <location>
        <begin position="759"/>
        <end position="856"/>
    </location>
</feature>
<sequence>MSCSTVFMVFFWLTMVLPLITSKVHYFRRQKYIPPPYSIHGVHEYHEEKLFIAHGEPLYNRKLLAIPLDGTISNAQVSNKASASFQANLLDQANAGLSAQAAKDQVDIFYEKLIIFKKSHGKLSDTFDTATNQLNTANAQSEIVRLHQSFLTSHSSCVIFNMKRGVESVSSKKKARNASEMTSSMHHEDSDEDLVFEDPYGDDLEDEEMVSAEDDIIDEDGEDDDMEVDVPALHNDDDEKEPEKKVWLPNKEKLGEDEVLDYDSSAYDLYYAMTAEWPSLSFDIVRDNLGACRTKFPMSIYVVAGTQAAKAADNKITVMKMTELHKTKHDNDSDDSDAEDSDDEAEEGDPVLESRSIDHHGGVNRIRAMPQSSNIVATWADTRKVHLYDISKQLQSLDGKNPVGMSSQAAPVFTFTGHADEGFAMDWSPHTAGSLLTGDCSKYIYHWVNNGSSWVVDKVPFTGHKSSVEDLQWSPLEGTVFASCSTDKTLRIWDVRTKARSMIDINAHDTDVNVISWNRNVSHLIASGSDDGSFKIWDCRKFGSPSKEEPIAHFRYHTAPVTSIEWHPSDESMLAVSGADNQISIWDMSVEEDTEQHPNAEKLDVPPQLLFIHQGQTDIKELHFHPQCPGLLVSTAADGFNPSKSNKCDQSKHWKGYWYKMLDIRGLASALVVPLTCFLAGYLSHVMLSQPLPQPKFHIDATLACIKKEKSPITETSSWINLGFWTREDNTAITTFPEACEHLALKLGRAVGLCDRDSILDVGIGRGDQCILWAKHFCVEKVVGIDVTPTHLNAARALVDSMNLATKIDVYECSATALDTLSTKVFTKVISCDAAYHFPTRFEFLNQAFQVLLPNGTLGLVDCAIATELLSWKGFEQARLRAMCSMASIPYENLWTVDMFSEKLVKIGYRDVKVTPLDGVMEGFGTFTEAQGRLLEDWGLAEGFEKFRMTGQMLLHLNDLKYLTFVLVTARK</sequence>
<keyword evidence="6" id="KW-0812">Transmembrane</keyword>
<evidence type="ECO:0000256" key="4">
    <source>
        <dbReference type="PROSITE-ProRule" id="PRU00221"/>
    </source>
</evidence>
<evidence type="ECO:0000256" key="5">
    <source>
        <dbReference type="SAM" id="MobiDB-lite"/>
    </source>
</evidence>
<evidence type="ECO:0000259" key="7">
    <source>
        <dbReference type="Pfam" id="PF12265"/>
    </source>
</evidence>
<dbReference type="PANTHER" id="PTHR45903">
    <property type="entry name" value="GLUTAMATE-RICH WD REPEAT-CONTAINING PROTEIN 1"/>
    <property type="match status" value="1"/>
</dbReference>
<comment type="caution">
    <text evidence="9">The sequence shown here is derived from an EMBL/GenBank/DDBJ whole genome shotgun (WGS) entry which is preliminary data.</text>
</comment>
<dbReference type="InterPro" id="IPR020472">
    <property type="entry name" value="WD40_PAC1"/>
</dbReference>
<evidence type="ECO:0000259" key="8">
    <source>
        <dbReference type="Pfam" id="PF13649"/>
    </source>
</evidence>
<protein>
    <recommendedName>
        <fullName evidence="3">Glutamate-rich WD repeat-containing protein 1</fullName>
    </recommendedName>
</protein>
<dbReference type="InterPro" id="IPR029063">
    <property type="entry name" value="SAM-dependent_MTases_sf"/>
</dbReference>
<dbReference type="InterPro" id="IPR051972">
    <property type="entry name" value="Glutamate-rich_WD_repeat"/>
</dbReference>
<dbReference type="CDD" id="cd02440">
    <property type="entry name" value="AdoMet_MTases"/>
    <property type="match status" value="1"/>
</dbReference>
<dbReference type="SUPFAM" id="SSF50978">
    <property type="entry name" value="WD40 repeat-like"/>
    <property type="match status" value="1"/>
</dbReference>
<keyword evidence="6" id="KW-0472">Membrane</keyword>
<dbReference type="InterPro" id="IPR022052">
    <property type="entry name" value="Histone-bd_RBBP4-like_N"/>
</dbReference>
<evidence type="ECO:0000313" key="9">
    <source>
        <dbReference type="EMBL" id="OQS00124.1"/>
    </source>
</evidence>
<keyword evidence="6" id="KW-1133">Transmembrane helix</keyword>
<evidence type="ECO:0000256" key="3">
    <source>
        <dbReference type="ARBA" id="ARBA00040876"/>
    </source>
</evidence>
<keyword evidence="1 4" id="KW-0853">WD repeat</keyword>
<dbReference type="OrthoDB" id="2161379at2759"/>
<dbReference type="STRING" id="74557.A0A1V9ZQ35"/>
<dbReference type="PANTHER" id="PTHR45903:SF1">
    <property type="entry name" value="GLUTAMATE-RICH WD REPEAT-CONTAINING PROTEIN 1"/>
    <property type="match status" value="1"/>
</dbReference>
<dbReference type="GO" id="GO:0005730">
    <property type="term" value="C:nucleolus"/>
    <property type="evidence" value="ECO:0007669"/>
    <property type="project" value="TreeGrafter"/>
</dbReference>
<dbReference type="AlphaFoldDB" id="A0A1V9ZQ35"/>
<dbReference type="Pfam" id="PF13649">
    <property type="entry name" value="Methyltransf_25"/>
    <property type="match status" value="1"/>
</dbReference>
<feature type="region of interest" description="Disordered" evidence="5">
    <location>
        <begin position="170"/>
        <end position="194"/>
    </location>
</feature>
<dbReference type="Proteomes" id="UP000243217">
    <property type="component" value="Unassembled WGS sequence"/>
</dbReference>